<dbReference type="EC" id="3.4.16.6" evidence="8"/>
<dbReference type="Pfam" id="PF00450">
    <property type="entry name" value="Peptidase_S10"/>
    <property type="match status" value="1"/>
</dbReference>
<evidence type="ECO:0000256" key="7">
    <source>
        <dbReference type="SAM" id="SignalP"/>
    </source>
</evidence>
<keyword evidence="6" id="KW-0325">Glycoprotein</keyword>
<dbReference type="SUPFAM" id="SSF53474">
    <property type="entry name" value="alpha/beta-Hydrolases"/>
    <property type="match status" value="1"/>
</dbReference>
<evidence type="ECO:0000256" key="2">
    <source>
        <dbReference type="ARBA" id="ARBA00022645"/>
    </source>
</evidence>
<dbReference type="EMBL" id="CP120627">
    <property type="protein sequence ID" value="WEW56556.1"/>
    <property type="molecule type" value="Genomic_DNA"/>
</dbReference>
<dbReference type="InterPro" id="IPR001563">
    <property type="entry name" value="Peptidase_S10"/>
</dbReference>
<dbReference type="PANTHER" id="PTHR11802:SF189">
    <property type="entry name" value="CARBOXYPEPTIDASE"/>
    <property type="match status" value="1"/>
</dbReference>
<dbReference type="AlphaFoldDB" id="A0AAF0DF53"/>
<accession>A0AAF0DF53</accession>
<proteinExistence type="inferred from homology"/>
<reference evidence="8" key="1">
    <citation type="submission" date="2023-03" db="EMBL/GenBank/DDBJ databases">
        <title>Emydomyces testavorans Genome Sequence.</title>
        <authorList>
            <person name="Hoyer L."/>
        </authorList>
    </citation>
    <scope>NUCLEOTIDE SEQUENCE</scope>
    <source>
        <strain evidence="8">16-2883</strain>
    </source>
</reference>
<evidence type="ECO:0000256" key="1">
    <source>
        <dbReference type="ARBA" id="ARBA00009431"/>
    </source>
</evidence>
<keyword evidence="4 7" id="KW-0732">Signal</keyword>
<evidence type="ECO:0000313" key="9">
    <source>
        <dbReference type="Proteomes" id="UP001219355"/>
    </source>
</evidence>
<dbReference type="PROSITE" id="PS00560">
    <property type="entry name" value="CARBOXYPEPT_SER_HIS"/>
    <property type="match status" value="1"/>
</dbReference>
<dbReference type="GO" id="GO:0000324">
    <property type="term" value="C:fungal-type vacuole"/>
    <property type="evidence" value="ECO:0007669"/>
    <property type="project" value="TreeGrafter"/>
</dbReference>
<keyword evidence="5 8" id="KW-0378">Hydrolase</keyword>
<dbReference type="PRINTS" id="PR00724">
    <property type="entry name" value="CRBOXYPTASEC"/>
</dbReference>
<dbReference type="GO" id="GO:0006508">
    <property type="term" value="P:proteolysis"/>
    <property type="evidence" value="ECO:0007669"/>
    <property type="project" value="UniProtKB-KW"/>
</dbReference>
<keyword evidence="2 8" id="KW-0121">Carboxypeptidase</keyword>
<evidence type="ECO:0000256" key="3">
    <source>
        <dbReference type="ARBA" id="ARBA00022670"/>
    </source>
</evidence>
<protein>
    <submittedName>
        <fullName evidence="8">Serine-type carboxypeptidase</fullName>
        <ecNumber evidence="8">3.4.16.6</ecNumber>
    </submittedName>
</protein>
<keyword evidence="3" id="KW-0645">Protease</keyword>
<comment type="similarity">
    <text evidence="1">Belongs to the peptidase S10 family.</text>
</comment>
<evidence type="ECO:0000256" key="5">
    <source>
        <dbReference type="ARBA" id="ARBA00022801"/>
    </source>
</evidence>
<dbReference type="InterPro" id="IPR029058">
    <property type="entry name" value="AB_hydrolase_fold"/>
</dbReference>
<evidence type="ECO:0000256" key="4">
    <source>
        <dbReference type="ARBA" id="ARBA00022729"/>
    </source>
</evidence>
<gene>
    <name evidence="8" type="ORF">PRK78_002002</name>
</gene>
<feature type="chain" id="PRO_5042014985" evidence="7">
    <location>
        <begin position="20"/>
        <end position="655"/>
    </location>
</feature>
<sequence length="655" mass="72704">MRVSTRLSLPFLLVQAVAGKYFPPTPKDVQVVRSKFHDGVTISYKENDICETTDGVKSYTGYVHLPPRTLDDVQVDQPYDINTFFWFFESRKDPANAPLSIWMNGGPGSSSMIGLFQENGPCFINDDSNSTYLNPWSWNNEVNMLYIDQPNQVGFSYDKLTNITLNTIATNDSQWKVADFANGVPEQNNTFYIGTTSTQDSKNAANSTMNAARSLWHFVQVWFQEFPAYKPNDNRISIWTESYGGRYGPAFTAFFQEQNEKIKNGTINTAGEKHVIHLDTLGIINGCVDLLTMVSSYPKFAFNNTYGIQTINETVFKTAINDYEKSGGCRDLITNCRKLASEGDPHMYGNNETVNDACRKADDFCFSHVEAPYIKYGDRGYYDVGHPSADPFPPNYYKGFLSQAHIQEAIGVPVNFTISSSAVSRGFSKIGDYPRSDMHGYLEDLAYLLDSGVKVSLVYGDRDYACNWIGGEEVSLAIKYSNSEKFRAAGYADIQTNDSFVGGQVRQYGNFSFVRVYQAGHEVPSYQPDTAYQVFQRALFNKDIATGKVDITQKQDYSSSGSSTTFQVKTKPPGFPKPECYILELGGSCTPEQTWKVGNGTGLIRNYILIENGTTPTGTGTAPSATSTHNGANARVGLSARLLCFVVMVLGISLV</sequence>
<dbReference type="Proteomes" id="UP001219355">
    <property type="component" value="Chromosome 1"/>
</dbReference>
<organism evidence="8 9">
    <name type="scientific">Emydomyces testavorans</name>
    <dbReference type="NCBI Taxonomy" id="2070801"/>
    <lineage>
        <taxon>Eukaryota</taxon>
        <taxon>Fungi</taxon>
        <taxon>Dikarya</taxon>
        <taxon>Ascomycota</taxon>
        <taxon>Pezizomycotina</taxon>
        <taxon>Eurotiomycetes</taxon>
        <taxon>Eurotiomycetidae</taxon>
        <taxon>Onygenales</taxon>
        <taxon>Nannizziopsiaceae</taxon>
        <taxon>Emydomyces</taxon>
    </lineage>
</organism>
<dbReference type="InterPro" id="IPR033124">
    <property type="entry name" value="Ser_caboxypep_his_AS"/>
</dbReference>
<name>A0AAF0DF53_9EURO</name>
<evidence type="ECO:0000313" key="8">
    <source>
        <dbReference type="EMBL" id="WEW56556.1"/>
    </source>
</evidence>
<feature type="signal peptide" evidence="7">
    <location>
        <begin position="1"/>
        <end position="19"/>
    </location>
</feature>
<keyword evidence="9" id="KW-1185">Reference proteome</keyword>
<evidence type="ECO:0000256" key="6">
    <source>
        <dbReference type="ARBA" id="ARBA00023180"/>
    </source>
</evidence>
<dbReference type="Gene3D" id="3.40.50.1820">
    <property type="entry name" value="alpha/beta hydrolase"/>
    <property type="match status" value="1"/>
</dbReference>
<dbReference type="GO" id="GO:0004185">
    <property type="term" value="F:serine-type carboxypeptidase activity"/>
    <property type="evidence" value="ECO:0007669"/>
    <property type="project" value="UniProtKB-EC"/>
</dbReference>
<dbReference type="PANTHER" id="PTHR11802">
    <property type="entry name" value="SERINE PROTEASE FAMILY S10 SERINE CARBOXYPEPTIDASE"/>
    <property type="match status" value="1"/>
</dbReference>